<dbReference type="Gene3D" id="1.10.10.10">
    <property type="entry name" value="Winged helix-like DNA-binding domain superfamily/Winged helix DNA-binding domain"/>
    <property type="match status" value="1"/>
</dbReference>
<dbReference type="PANTHER" id="PTHR43133">
    <property type="entry name" value="RNA POLYMERASE ECF-TYPE SIGMA FACTO"/>
    <property type="match status" value="1"/>
</dbReference>
<evidence type="ECO:0000256" key="1">
    <source>
        <dbReference type="ARBA" id="ARBA00010641"/>
    </source>
</evidence>
<evidence type="ECO:0000313" key="6">
    <source>
        <dbReference type="EMBL" id="MBN7816226.1"/>
    </source>
</evidence>
<dbReference type="InterPro" id="IPR013249">
    <property type="entry name" value="RNA_pol_sigma70_r4_t2"/>
</dbReference>
<dbReference type="NCBIfam" id="TIGR02937">
    <property type="entry name" value="sigma70-ECF"/>
    <property type="match status" value="1"/>
</dbReference>
<dbReference type="InterPro" id="IPR039425">
    <property type="entry name" value="RNA_pol_sigma-70-like"/>
</dbReference>
<sequence>MNNHLPTSDREVERSVNIQSQKLTPTAEKDLWDVFRTGNNSAFITIYERYFDVLYSYGYRIIKNEDLVKDAIQDVFLDVKKNCLSLGETTSIKFYLFKCLKRKIFKELKNWNNLKEELNQKDCFEITFSHEQTLIDRQIDTEKSQLINEALKKLSPRKREAIYYIYFEGMSYQEVSDLMGLSDSKSARDLVYKGLRSLRDTLGFLPLFFTVYLP</sequence>
<dbReference type="InterPro" id="IPR013324">
    <property type="entry name" value="RNA_pol_sigma_r3/r4-like"/>
</dbReference>
<accession>A0ABS3CJ88</accession>
<organism evidence="6 7">
    <name type="scientific">Algoriphagus pacificus</name>
    <dbReference type="NCBI Taxonomy" id="2811234"/>
    <lineage>
        <taxon>Bacteria</taxon>
        <taxon>Pseudomonadati</taxon>
        <taxon>Bacteroidota</taxon>
        <taxon>Cytophagia</taxon>
        <taxon>Cytophagales</taxon>
        <taxon>Cyclobacteriaceae</taxon>
        <taxon>Algoriphagus</taxon>
    </lineage>
</organism>
<dbReference type="InterPro" id="IPR014284">
    <property type="entry name" value="RNA_pol_sigma-70_dom"/>
</dbReference>
<comment type="similarity">
    <text evidence="1">Belongs to the sigma-70 factor family. ECF subfamily.</text>
</comment>
<dbReference type="CDD" id="cd06171">
    <property type="entry name" value="Sigma70_r4"/>
    <property type="match status" value="1"/>
</dbReference>
<keyword evidence="4" id="KW-0804">Transcription</keyword>
<keyword evidence="3" id="KW-0731">Sigma factor</keyword>
<evidence type="ECO:0000259" key="5">
    <source>
        <dbReference type="Pfam" id="PF08281"/>
    </source>
</evidence>
<dbReference type="Proteomes" id="UP000664480">
    <property type="component" value="Unassembled WGS sequence"/>
</dbReference>
<reference evidence="6 7" key="1">
    <citation type="submission" date="2021-03" db="EMBL/GenBank/DDBJ databases">
        <title>novel species isolated from a fishpond in China.</title>
        <authorList>
            <person name="Lu H."/>
            <person name="Cai Z."/>
        </authorList>
    </citation>
    <scope>NUCLEOTIDE SEQUENCE [LARGE SCALE GENOMIC DNA]</scope>
    <source>
        <strain evidence="6 7">YJ13C</strain>
    </source>
</reference>
<name>A0ABS3CJ88_9BACT</name>
<dbReference type="InterPro" id="IPR013325">
    <property type="entry name" value="RNA_pol_sigma_r2"/>
</dbReference>
<proteinExistence type="inferred from homology"/>
<dbReference type="InterPro" id="IPR036388">
    <property type="entry name" value="WH-like_DNA-bd_sf"/>
</dbReference>
<keyword evidence="7" id="KW-1185">Reference proteome</keyword>
<dbReference type="Gene3D" id="1.10.1740.10">
    <property type="match status" value="1"/>
</dbReference>
<evidence type="ECO:0000256" key="2">
    <source>
        <dbReference type="ARBA" id="ARBA00023015"/>
    </source>
</evidence>
<evidence type="ECO:0000256" key="3">
    <source>
        <dbReference type="ARBA" id="ARBA00023082"/>
    </source>
</evidence>
<comment type="caution">
    <text evidence="6">The sequence shown here is derived from an EMBL/GenBank/DDBJ whole genome shotgun (WGS) entry which is preliminary data.</text>
</comment>
<dbReference type="EMBL" id="JAFKCU010000002">
    <property type="protein sequence ID" value="MBN7816226.1"/>
    <property type="molecule type" value="Genomic_DNA"/>
</dbReference>
<dbReference type="SUPFAM" id="SSF88946">
    <property type="entry name" value="Sigma2 domain of RNA polymerase sigma factors"/>
    <property type="match status" value="1"/>
</dbReference>
<dbReference type="SUPFAM" id="SSF88659">
    <property type="entry name" value="Sigma3 and sigma4 domains of RNA polymerase sigma factors"/>
    <property type="match status" value="1"/>
</dbReference>
<evidence type="ECO:0000313" key="7">
    <source>
        <dbReference type="Proteomes" id="UP000664480"/>
    </source>
</evidence>
<protein>
    <submittedName>
        <fullName evidence="6">Sigma-70 family RNA polymerase sigma factor</fullName>
    </submittedName>
</protein>
<keyword evidence="2" id="KW-0805">Transcription regulation</keyword>
<feature type="domain" description="RNA polymerase sigma factor 70 region 4 type 2" evidence="5">
    <location>
        <begin position="145"/>
        <end position="185"/>
    </location>
</feature>
<evidence type="ECO:0000256" key="4">
    <source>
        <dbReference type="ARBA" id="ARBA00023163"/>
    </source>
</evidence>
<dbReference type="Pfam" id="PF08281">
    <property type="entry name" value="Sigma70_r4_2"/>
    <property type="match status" value="1"/>
</dbReference>
<gene>
    <name evidence="6" type="ORF">J0A69_12330</name>
</gene>
<dbReference type="PANTHER" id="PTHR43133:SF46">
    <property type="entry name" value="RNA POLYMERASE SIGMA-70 FACTOR ECF SUBFAMILY"/>
    <property type="match status" value="1"/>
</dbReference>
<dbReference type="RefSeq" id="WP_206586856.1">
    <property type="nucleotide sequence ID" value="NZ_JAFKCU010000002.1"/>
</dbReference>